<name>A0A532V9J5_UNCT6</name>
<reference evidence="1 2" key="1">
    <citation type="submission" date="2017-06" db="EMBL/GenBank/DDBJ databases">
        <title>Novel microbial phyla capable of carbon fixation and sulfur reduction in deep-sea sediments.</title>
        <authorList>
            <person name="Huang J."/>
            <person name="Baker B."/>
            <person name="Wang Y."/>
        </authorList>
    </citation>
    <scope>NUCLEOTIDE SEQUENCE [LARGE SCALE GENOMIC DNA]</scope>
    <source>
        <strain evidence="1">B3_TA06</strain>
    </source>
</reference>
<accession>A0A532V9J5</accession>
<evidence type="ECO:0000313" key="1">
    <source>
        <dbReference type="EMBL" id="TKJ43883.1"/>
    </source>
</evidence>
<dbReference type="Gene3D" id="2.60.40.4070">
    <property type="match status" value="1"/>
</dbReference>
<dbReference type="Proteomes" id="UP000317778">
    <property type="component" value="Unassembled WGS sequence"/>
</dbReference>
<protein>
    <submittedName>
        <fullName evidence="1">Uncharacterized protein</fullName>
    </submittedName>
</protein>
<dbReference type="AlphaFoldDB" id="A0A532V9J5"/>
<proteinExistence type="predicted"/>
<dbReference type="EMBL" id="NJBO01000002">
    <property type="protein sequence ID" value="TKJ43883.1"/>
    <property type="molecule type" value="Genomic_DNA"/>
</dbReference>
<organism evidence="1 2">
    <name type="scientific">candidate division TA06 bacterium B3_TA06</name>
    <dbReference type="NCBI Taxonomy" id="2012487"/>
    <lineage>
        <taxon>Bacteria</taxon>
        <taxon>Bacteria division TA06</taxon>
    </lineage>
</organism>
<comment type="caution">
    <text evidence="1">The sequence shown here is derived from an EMBL/GenBank/DDBJ whole genome shotgun (WGS) entry which is preliminary data.</text>
</comment>
<gene>
    <name evidence="1" type="ORF">CEE36_01845</name>
</gene>
<sequence length="95" mass="10213">MLMARNTLGNAVVCQSGEFSVAKYDSLVFAFDAVTVGKEALITYSIPYLSRVNLDVYDVSGRLVSKLVDGEVAPGVHTISWTGTDDINRRCAPVG</sequence>
<evidence type="ECO:0000313" key="2">
    <source>
        <dbReference type="Proteomes" id="UP000317778"/>
    </source>
</evidence>